<dbReference type="STRING" id="1071383.J7R2Q7"/>
<comment type="function">
    <text evidence="7">Mitochondrial intermembrane chaperone that participates in the import and insertion of some multi-pass transmembrane proteins into the mitochondrial inner membrane. Also required for the transfer of beta-barrel precursors from the TOM complex to the sorting and assembly machinery (SAM complex) of the outer membrane. Acts as a chaperone-like protein that protects the hydrophobic precursors from aggregation and guide them through the mitochondrial intermembrane space.</text>
</comment>
<dbReference type="HOGENOM" id="CLU_141397_1_0_1"/>
<evidence type="ECO:0000256" key="5">
    <source>
        <dbReference type="ARBA" id="ARBA00023136"/>
    </source>
</evidence>
<evidence type="ECO:0000256" key="4">
    <source>
        <dbReference type="ARBA" id="ARBA00023010"/>
    </source>
</evidence>
<sequence length="86" mass="9227">MSAANGMASALDDGQKKEMATFLDGENAKQKIQSAVHRFNESCFQKCVASVQSPTLSAEEENCLSGCVNRFLDVSIRVANGIQGSR</sequence>
<organism evidence="9 10">
    <name type="scientific">Huiozyma naganishii (strain ATCC MYA-139 / BCRC 22969 / CBS 8797 / KCTC 17520 / NBRC 10181 / NCYC 3082 / Yp74L-3)</name>
    <name type="common">Yeast</name>
    <name type="synonym">Kazachstania naganishii</name>
    <dbReference type="NCBI Taxonomy" id="1071383"/>
    <lineage>
        <taxon>Eukaryota</taxon>
        <taxon>Fungi</taxon>
        <taxon>Dikarya</taxon>
        <taxon>Ascomycota</taxon>
        <taxon>Saccharomycotina</taxon>
        <taxon>Saccharomycetes</taxon>
        <taxon>Saccharomycetales</taxon>
        <taxon>Saccharomycetaceae</taxon>
        <taxon>Huiozyma</taxon>
    </lineage>
</organism>
<dbReference type="KEGG" id="kng:KNAG_0B06800"/>
<evidence type="ECO:0000256" key="7">
    <source>
        <dbReference type="RuleBase" id="RU367043"/>
    </source>
</evidence>
<dbReference type="GO" id="GO:0005743">
    <property type="term" value="C:mitochondrial inner membrane"/>
    <property type="evidence" value="ECO:0007669"/>
    <property type="project" value="UniProtKB-SubCell"/>
</dbReference>
<keyword evidence="10" id="KW-1185">Reference proteome</keyword>
<keyword evidence="5" id="KW-0472">Membrane</keyword>
<dbReference type="GeneID" id="34524755"/>
<dbReference type="GO" id="GO:0045039">
    <property type="term" value="P:protein insertion into mitochondrial inner membrane"/>
    <property type="evidence" value="ECO:0007669"/>
    <property type="project" value="EnsemblFungi"/>
</dbReference>
<reference evidence="10" key="2">
    <citation type="submission" date="2012-08" db="EMBL/GenBank/DDBJ databases">
        <title>Genome sequence of Kazachstania naganishii.</title>
        <authorList>
            <person name="Gordon J.L."/>
            <person name="Armisen D."/>
            <person name="Proux-Wera E."/>
            <person name="OhEigeartaigh S.S."/>
            <person name="Byrne K.P."/>
            <person name="Wolfe K.H."/>
        </authorList>
    </citation>
    <scope>NUCLEOTIDE SEQUENCE [LARGE SCALE GENOMIC DNA]</scope>
    <source>
        <strain evidence="10">ATCC MYA-139 / BCRC 22969 / CBS 8797 / CCRC 22969 / KCTC 17520 / NBRC 10181 / NCYC 3082</strain>
    </source>
</reference>
<dbReference type="GO" id="GO:0042719">
    <property type="term" value="C:mitochondrial intermembrane space chaperone complex"/>
    <property type="evidence" value="ECO:0007669"/>
    <property type="project" value="EnsemblFungi"/>
</dbReference>
<name>J7R2Q7_HUIN7</name>
<gene>
    <name evidence="9" type="primary">KNAG0B06800</name>
    <name evidence="9" type="ordered locus">KNAG_0B06800</name>
</gene>
<dbReference type="InterPro" id="IPR004217">
    <property type="entry name" value="Tim10-like"/>
</dbReference>
<dbReference type="SUPFAM" id="SSF144122">
    <property type="entry name" value="Tim10-like"/>
    <property type="match status" value="1"/>
</dbReference>
<proteinExistence type="inferred from homology"/>
<dbReference type="InterPro" id="IPR035427">
    <property type="entry name" value="Tim10-like_dom_sf"/>
</dbReference>
<keyword evidence="7" id="KW-0813">Transport</keyword>
<dbReference type="GO" id="GO:0015031">
    <property type="term" value="P:protein transport"/>
    <property type="evidence" value="ECO:0007669"/>
    <property type="project" value="UniProtKB-KW"/>
</dbReference>
<dbReference type="Gene3D" id="1.10.287.810">
    <property type="entry name" value="Mitochondrial import inner membrane translocase subunit tim13 like domains"/>
    <property type="match status" value="1"/>
</dbReference>
<dbReference type="GO" id="GO:0140318">
    <property type="term" value="F:protein transporter activity"/>
    <property type="evidence" value="ECO:0007669"/>
    <property type="project" value="EnsemblFungi"/>
</dbReference>
<dbReference type="OrthoDB" id="344165at2759"/>
<comment type="subunit">
    <text evidence="7">Heterohexamer.</text>
</comment>
<comment type="subcellular location">
    <subcellularLocation>
        <location evidence="7">Mitochondrion inner membrane</location>
        <topology evidence="7">Peripheral membrane protein</topology>
        <orientation evidence="7">Intermembrane side</orientation>
    </subcellularLocation>
</comment>
<dbReference type="RefSeq" id="XP_022463351.1">
    <property type="nucleotide sequence ID" value="XM_022606680.1"/>
</dbReference>
<dbReference type="AlphaFoldDB" id="J7R2Q7"/>
<dbReference type="Proteomes" id="UP000006310">
    <property type="component" value="Chromosome 2"/>
</dbReference>
<dbReference type="OMA" id="WDVCFAD"/>
<keyword evidence="7" id="KW-0496">Mitochondrion</keyword>
<accession>J7R2Q7</accession>
<comment type="similarity">
    <text evidence="1 7">Belongs to the small Tim family.</text>
</comment>
<keyword evidence="7" id="KW-0143">Chaperone</keyword>
<evidence type="ECO:0000256" key="3">
    <source>
        <dbReference type="ARBA" id="ARBA00022927"/>
    </source>
</evidence>
<evidence type="ECO:0000256" key="2">
    <source>
        <dbReference type="ARBA" id="ARBA00022792"/>
    </source>
</evidence>
<comment type="domain">
    <text evidence="7">The twin CX3C motif contains 4 conserved Cys residues that form 2 disulfide bonds in the mitochondrial intermembrane space.</text>
</comment>
<evidence type="ECO:0000256" key="6">
    <source>
        <dbReference type="ARBA" id="ARBA00023157"/>
    </source>
</evidence>
<dbReference type="Pfam" id="PF02953">
    <property type="entry name" value="zf-Tim10_DDP"/>
    <property type="match status" value="1"/>
</dbReference>
<evidence type="ECO:0000313" key="10">
    <source>
        <dbReference type="Proteomes" id="UP000006310"/>
    </source>
</evidence>
<evidence type="ECO:0000313" key="9">
    <source>
        <dbReference type="EMBL" id="CCK69105.1"/>
    </source>
</evidence>
<feature type="domain" description="Tim10-like" evidence="8">
    <location>
        <begin position="22"/>
        <end position="83"/>
    </location>
</feature>
<evidence type="ECO:0000259" key="8">
    <source>
        <dbReference type="Pfam" id="PF02953"/>
    </source>
</evidence>
<keyword evidence="6 7" id="KW-1015">Disulfide bond</keyword>
<keyword evidence="4 7" id="KW-0811">Translocation</keyword>
<keyword evidence="2 7" id="KW-0999">Mitochondrion inner membrane</keyword>
<dbReference type="EMBL" id="HE978315">
    <property type="protein sequence ID" value="CCK69105.1"/>
    <property type="molecule type" value="Genomic_DNA"/>
</dbReference>
<reference evidence="9 10" key="1">
    <citation type="journal article" date="2011" name="Proc. Natl. Acad. Sci. U.S.A.">
        <title>Evolutionary erosion of yeast sex chromosomes by mating-type switching accidents.</title>
        <authorList>
            <person name="Gordon J.L."/>
            <person name="Armisen D."/>
            <person name="Proux-Wera E."/>
            <person name="Oheigeartaigh S.S."/>
            <person name="Byrne K.P."/>
            <person name="Wolfe K.H."/>
        </authorList>
    </citation>
    <scope>NUCLEOTIDE SEQUENCE [LARGE SCALE GENOMIC DNA]</scope>
    <source>
        <strain evidence="10">ATCC MYA-139 / BCRC 22969 / CBS 8797 / CCRC 22969 / KCTC 17520 / NBRC 10181 / NCYC 3082</strain>
    </source>
</reference>
<dbReference type="eggNOG" id="KOG3489">
    <property type="taxonomic scope" value="Eukaryota"/>
</dbReference>
<evidence type="ECO:0000256" key="1">
    <source>
        <dbReference type="ARBA" id="ARBA00006720"/>
    </source>
</evidence>
<protein>
    <recommendedName>
        <fullName evidence="7">Mitochondrial import inner membrane translocase subunit</fullName>
    </recommendedName>
</protein>
<keyword evidence="3 7" id="KW-0653">Protein transport</keyword>